<keyword evidence="2" id="KW-1185">Reference proteome</keyword>
<dbReference type="AlphaFoldDB" id="A0A3T0E6G0"/>
<organism evidence="1 2">
    <name type="scientific">Glycocaulis alkaliphilus</name>
    <dbReference type="NCBI Taxonomy" id="1434191"/>
    <lineage>
        <taxon>Bacteria</taxon>
        <taxon>Pseudomonadati</taxon>
        <taxon>Pseudomonadota</taxon>
        <taxon>Alphaproteobacteria</taxon>
        <taxon>Maricaulales</taxon>
        <taxon>Maricaulaceae</taxon>
        <taxon>Glycocaulis</taxon>
    </lineage>
</organism>
<gene>
    <name evidence="1" type="ORF">X907_0248</name>
</gene>
<proteinExistence type="predicted"/>
<dbReference type="Proteomes" id="UP000286954">
    <property type="component" value="Chromosome"/>
</dbReference>
<dbReference type="EMBL" id="CP018911">
    <property type="protein sequence ID" value="AZU02796.1"/>
    <property type="molecule type" value="Genomic_DNA"/>
</dbReference>
<evidence type="ECO:0000313" key="1">
    <source>
        <dbReference type="EMBL" id="AZU02796.1"/>
    </source>
</evidence>
<protein>
    <submittedName>
        <fullName evidence="1">Uncharacterized protein</fullName>
    </submittedName>
</protein>
<accession>A0A3T0E6G0</accession>
<sequence>MMHLGNAIRSSELHVLDAEIKRLAGLPLKPEVEIGEPESFEEK</sequence>
<evidence type="ECO:0000313" key="2">
    <source>
        <dbReference type="Proteomes" id="UP000286954"/>
    </source>
</evidence>
<name>A0A3T0E6G0_9PROT</name>
<reference evidence="1 2" key="1">
    <citation type="submission" date="2016-12" db="EMBL/GenBank/DDBJ databases">
        <title>The genome of dimorphic prosthecate Glycocaulis alkaliphilus 6b-8t, isolated from crude oil dictates its adaptability in petroleum environments.</title>
        <authorList>
            <person name="Wu X.-L."/>
            <person name="Geng S."/>
        </authorList>
    </citation>
    <scope>NUCLEOTIDE SEQUENCE [LARGE SCALE GENOMIC DNA]</scope>
    <source>
        <strain evidence="1 2">6B-8</strain>
    </source>
</reference>
<dbReference type="KEGG" id="gak:X907_0248"/>